<dbReference type="OrthoDB" id="3238206at2"/>
<dbReference type="AlphaFoldDB" id="A0A2U2NAJ2"/>
<evidence type="ECO:0000313" key="2">
    <source>
        <dbReference type="EMBL" id="PWG66019.1"/>
    </source>
</evidence>
<accession>A0A2U2NAJ2</accession>
<proteinExistence type="predicted"/>
<dbReference type="Proteomes" id="UP000245876">
    <property type="component" value="Unassembled WGS sequence"/>
</dbReference>
<keyword evidence="1" id="KW-0472">Membrane</keyword>
<keyword evidence="3" id="KW-1185">Reference proteome</keyword>
<dbReference type="NCBIfam" id="TIGR03816">
    <property type="entry name" value="tadE_like_DECH"/>
    <property type="match status" value="1"/>
</dbReference>
<reference evidence="2 3" key="1">
    <citation type="journal article" date="2018" name="Int. J. Syst. Evol. Microbiol.">
        <title>Bifidobacterium callitrichidarum sp. nov. from the faeces of the emperor tamarin (Saguinus imperator).</title>
        <authorList>
            <person name="Modesto M."/>
            <person name="Michelini S."/>
            <person name="Sansosti M.C."/>
            <person name="De Filippo C."/>
            <person name="Cavalieri D."/>
            <person name="Qvirist L."/>
            <person name="Andlid T."/>
            <person name="Spiezio C."/>
            <person name="Sandri C."/>
            <person name="Pascarelli S."/>
            <person name="Sgorbati B."/>
            <person name="Mattarelli P."/>
        </authorList>
    </citation>
    <scope>NUCLEOTIDE SEQUENCE [LARGE SCALE GENOMIC DNA]</scope>
    <source>
        <strain evidence="2 3">TRI 5</strain>
    </source>
</reference>
<name>A0A2U2NAJ2_9BIFI</name>
<comment type="caution">
    <text evidence="2">The sequence shown here is derived from an EMBL/GenBank/DDBJ whole genome shotgun (WGS) entry which is preliminary data.</text>
</comment>
<sequence length="134" mass="14037">MSRQRSEQVYRTRFEEVEEGSGTMAGAMLVMVVGVALAVVACVGNLMVCQSRARSLADLAAFSAAYVAWHEDAGDPCALAVNTVSASGATASDCAVHGDDVWVTVAVETKVPLAFHVERTSRAGPMECTRGVGE</sequence>
<feature type="transmembrane region" description="Helical" evidence="1">
    <location>
        <begin position="24"/>
        <end position="48"/>
    </location>
</feature>
<organism evidence="2 3">
    <name type="scientific">Bifidobacterium callitrichidarum</name>
    <dbReference type="NCBI Taxonomy" id="2052941"/>
    <lineage>
        <taxon>Bacteria</taxon>
        <taxon>Bacillati</taxon>
        <taxon>Actinomycetota</taxon>
        <taxon>Actinomycetes</taxon>
        <taxon>Bifidobacteriales</taxon>
        <taxon>Bifidobacteriaceae</taxon>
        <taxon>Bifidobacterium</taxon>
    </lineage>
</organism>
<evidence type="ECO:0000313" key="3">
    <source>
        <dbReference type="Proteomes" id="UP000245876"/>
    </source>
</evidence>
<dbReference type="InterPro" id="IPR021202">
    <property type="entry name" value="Rv3654c-like"/>
</dbReference>
<gene>
    <name evidence="2" type="ORF">DF196_05925</name>
</gene>
<evidence type="ECO:0000256" key="1">
    <source>
        <dbReference type="SAM" id="Phobius"/>
    </source>
</evidence>
<keyword evidence="1" id="KW-0812">Transmembrane</keyword>
<keyword evidence="1" id="KW-1133">Transmembrane helix</keyword>
<dbReference type="EMBL" id="QFFM01000010">
    <property type="protein sequence ID" value="PWG66019.1"/>
    <property type="molecule type" value="Genomic_DNA"/>
</dbReference>
<protein>
    <submittedName>
        <fullName evidence="2">Pilus assembly protein TadE</fullName>
    </submittedName>
</protein>